<dbReference type="OrthoDB" id="9793581at2"/>
<keyword evidence="10" id="KW-1185">Reference proteome</keyword>
<evidence type="ECO:0000256" key="7">
    <source>
        <dbReference type="RuleBase" id="RU003879"/>
    </source>
</evidence>
<evidence type="ECO:0000256" key="2">
    <source>
        <dbReference type="ARBA" id="ARBA00005811"/>
    </source>
</evidence>
<accession>A0A177E9T6</accession>
<dbReference type="Gene3D" id="3.30.420.270">
    <property type="match status" value="1"/>
</dbReference>
<dbReference type="PANTHER" id="PTHR30558">
    <property type="entry name" value="EXBD MEMBRANE COMPONENT OF PMF-DRIVEN MACROMOLECULE IMPORT SYSTEM"/>
    <property type="match status" value="1"/>
</dbReference>
<sequence length="134" mass="15334">MRKRRRHQDENLEVPMTPIIDIVFLLLIYFLLTSQLVKQKTLKVNLPQSETAVATQQEETITIGINREGDFFLNGKKLDMAQLKQELKRIAAEGGIKKVYVEADRDTKAQLLIDAMDAARKAGLKQILIKTRSR</sequence>
<evidence type="ECO:0008006" key="11">
    <source>
        <dbReference type="Google" id="ProtNLM"/>
    </source>
</evidence>
<keyword evidence="6 8" id="KW-0472">Membrane</keyword>
<organism evidence="9 10">
    <name type="scientific">Thermodesulfatator autotrophicus</name>
    <dbReference type="NCBI Taxonomy" id="1795632"/>
    <lineage>
        <taxon>Bacteria</taxon>
        <taxon>Pseudomonadati</taxon>
        <taxon>Thermodesulfobacteriota</taxon>
        <taxon>Thermodesulfobacteria</taxon>
        <taxon>Thermodesulfobacteriales</taxon>
        <taxon>Thermodesulfatatoraceae</taxon>
        <taxon>Thermodesulfatator</taxon>
    </lineage>
</organism>
<dbReference type="InterPro" id="IPR003400">
    <property type="entry name" value="ExbD"/>
</dbReference>
<evidence type="ECO:0000256" key="4">
    <source>
        <dbReference type="ARBA" id="ARBA00022692"/>
    </source>
</evidence>
<dbReference type="GO" id="GO:0015031">
    <property type="term" value="P:protein transport"/>
    <property type="evidence" value="ECO:0007669"/>
    <property type="project" value="UniProtKB-KW"/>
</dbReference>
<evidence type="ECO:0000256" key="1">
    <source>
        <dbReference type="ARBA" id="ARBA00004162"/>
    </source>
</evidence>
<comment type="subcellular location">
    <subcellularLocation>
        <location evidence="1">Cell membrane</location>
        <topology evidence="1">Single-pass membrane protein</topology>
    </subcellularLocation>
    <subcellularLocation>
        <location evidence="7">Cell membrane</location>
        <topology evidence="7">Single-pass type II membrane protein</topology>
    </subcellularLocation>
</comment>
<comment type="caution">
    <text evidence="9">The sequence shown here is derived from an EMBL/GenBank/DDBJ whole genome shotgun (WGS) entry which is preliminary data.</text>
</comment>
<keyword evidence="7" id="KW-0813">Transport</keyword>
<evidence type="ECO:0000256" key="8">
    <source>
        <dbReference type="SAM" id="Phobius"/>
    </source>
</evidence>
<keyword evidence="7" id="KW-0653">Protein transport</keyword>
<evidence type="ECO:0000256" key="5">
    <source>
        <dbReference type="ARBA" id="ARBA00022989"/>
    </source>
</evidence>
<evidence type="ECO:0000256" key="6">
    <source>
        <dbReference type="ARBA" id="ARBA00023136"/>
    </source>
</evidence>
<dbReference type="GO" id="GO:0022857">
    <property type="term" value="F:transmembrane transporter activity"/>
    <property type="evidence" value="ECO:0007669"/>
    <property type="project" value="InterPro"/>
</dbReference>
<feature type="transmembrane region" description="Helical" evidence="8">
    <location>
        <begin position="12"/>
        <end position="32"/>
    </location>
</feature>
<dbReference type="Proteomes" id="UP000076964">
    <property type="component" value="Unassembled WGS sequence"/>
</dbReference>
<keyword evidence="3" id="KW-1003">Cell membrane</keyword>
<dbReference type="Pfam" id="PF02472">
    <property type="entry name" value="ExbD"/>
    <property type="match status" value="1"/>
</dbReference>
<evidence type="ECO:0000313" key="9">
    <source>
        <dbReference type="EMBL" id="OAG27769.1"/>
    </source>
</evidence>
<dbReference type="PANTHER" id="PTHR30558:SF3">
    <property type="entry name" value="BIOPOLYMER TRANSPORT PROTEIN EXBD-RELATED"/>
    <property type="match status" value="1"/>
</dbReference>
<dbReference type="RefSeq" id="WP_068541878.1">
    <property type="nucleotide sequence ID" value="NZ_LSFI01000020.1"/>
</dbReference>
<gene>
    <name evidence="9" type="ORF">TH606_05285</name>
</gene>
<dbReference type="AlphaFoldDB" id="A0A177E9T6"/>
<evidence type="ECO:0000256" key="3">
    <source>
        <dbReference type="ARBA" id="ARBA00022475"/>
    </source>
</evidence>
<reference evidence="9 10" key="1">
    <citation type="submission" date="2016-02" db="EMBL/GenBank/DDBJ databases">
        <title>Draft genome sequence of Thermodesulfatator sp. S606.</title>
        <authorList>
            <person name="Lai Q."/>
            <person name="Cao J."/>
            <person name="Dupont S."/>
            <person name="Shao Z."/>
            <person name="Jebbar M."/>
            <person name="Alain K."/>
        </authorList>
    </citation>
    <scope>NUCLEOTIDE SEQUENCE [LARGE SCALE GENOMIC DNA]</scope>
    <source>
        <strain evidence="9 10">S606</strain>
    </source>
</reference>
<comment type="similarity">
    <text evidence="2 7">Belongs to the ExbD/TolR family.</text>
</comment>
<dbReference type="STRING" id="1795632.TH606_05285"/>
<proteinExistence type="inferred from homology"/>
<evidence type="ECO:0000313" key="10">
    <source>
        <dbReference type="Proteomes" id="UP000076964"/>
    </source>
</evidence>
<dbReference type="EMBL" id="LSFI01000020">
    <property type="protein sequence ID" value="OAG27769.1"/>
    <property type="molecule type" value="Genomic_DNA"/>
</dbReference>
<keyword evidence="5 8" id="KW-1133">Transmembrane helix</keyword>
<name>A0A177E9T6_9BACT</name>
<keyword evidence="4 7" id="KW-0812">Transmembrane</keyword>
<protein>
    <recommendedName>
        <fullName evidence="11">Biopolymer transporter ExbD</fullName>
    </recommendedName>
</protein>
<dbReference type="GO" id="GO:0005886">
    <property type="term" value="C:plasma membrane"/>
    <property type="evidence" value="ECO:0007669"/>
    <property type="project" value="UniProtKB-SubCell"/>
</dbReference>